<dbReference type="Pfam" id="PF02662">
    <property type="entry name" value="FlpD"/>
    <property type="match status" value="1"/>
</dbReference>
<organism evidence="7 8">
    <name type="scientific">Bipolaricaulis sibiricus</name>
    <dbReference type="NCBI Taxonomy" id="2501609"/>
    <lineage>
        <taxon>Bacteria</taxon>
        <taxon>Candidatus Bipolaricaulota</taxon>
        <taxon>Candidatus Bipolaricaulia</taxon>
        <taxon>Candidatus Bipolaricaulales</taxon>
        <taxon>Candidatus Bipolaricaulaceae</taxon>
        <taxon>Candidatus Bipolaricaulis</taxon>
    </lineage>
</organism>
<evidence type="ECO:0000256" key="4">
    <source>
        <dbReference type="ARBA" id="ARBA00023014"/>
    </source>
</evidence>
<evidence type="ECO:0000256" key="1">
    <source>
        <dbReference type="ARBA" id="ARBA00022723"/>
    </source>
</evidence>
<evidence type="ECO:0000256" key="3">
    <source>
        <dbReference type="ARBA" id="ARBA00023004"/>
    </source>
</evidence>
<dbReference type="Proteomes" id="UP000287233">
    <property type="component" value="Chromosome"/>
</dbReference>
<proteinExistence type="predicted"/>
<dbReference type="GO" id="GO:0046872">
    <property type="term" value="F:metal ion binding"/>
    <property type="evidence" value="ECO:0007669"/>
    <property type="project" value="UniProtKB-KW"/>
</dbReference>
<protein>
    <submittedName>
        <fullName evidence="7">Heterodisulfide reductase subunit D-like protein</fullName>
    </submittedName>
</protein>
<name>A0A410FSG3_BIPS1</name>
<keyword evidence="2" id="KW-0560">Oxidoreductase</keyword>
<dbReference type="GO" id="GO:0051536">
    <property type="term" value="F:iron-sulfur cluster binding"/>
    <property type="evidence" value="ECO:0007669"/>
    <property type="project" value="UniProtKB-KW"/>
</dbReference>
<feature type="compositionally biased region" description="Basic and acidic residues" evidence="5">
    <location>
        <begin position="148"/>
        <end position="167"/>
    </location>
</feature>
<keyword evidence="4" id="KW-0411">Iron-sulfur</keyword>
<feature type="domain" description="F420-non-reducing hydrogenase iron-sulfur subunit D" evidence="6">
    <location>
        <begin position="10"/>
        <end position="132"/>
    </location>
</feature>
<accession>A0A410FSG3</accession>
<dbReference type="GO" id="GO:0016491">
    <property type="term" value="F:oxidoreductase activity"/>
    <property type="evidence" value="ECO:0007669"/>
    <property type="project" value="UniProtKB-KW"/>
</dbReference>
<dbReference type="AlphaFoldDB" id="A0A410FSG3"/>
<gene>
    <name evidence="7" type="ORF">BIP78_0154</name>
</gene>
<dbReference type="KEGG" id="bih:BIP78_0154"/>
<dbReference type="InterPro" id="IPR003813">
    <property type="entry name" value="MvhD/FlpD"/>
</dbReference>
<evidence type="ECO:0000259" key="6">
    <source>
        <dbReference type="Pfam" id="PF02662"/>
    </source>
</evidence>
<feature type="region of interest" description="Disordered" evidence="5">
    <location>
        <begin position="139"/>
        <end position="167"/>
    </location>
</feature>
<keyword evidence="1" id="KW-0479">Metal-binding</keyword>
<dbReference type="EMBL" id="CP034928">
    <property type="protein sequence ID" value="QAA75922.1"/>
    <property type="molecule type" value="Genomic_DNA"/>
</dbReference>
<evidence type="ECO:0000313" key="8">
    <source>
        <dbReference type="Proteomes" id="UP000287233"/>
    </source>
</evidence>
<evidence type="ECO:0000256" key="5">
    <source>
        <dbReference type="SAM" id="MobiDB-lite"/>
    </source>
</evidence>
<reference evidence="8" key="1">
    <citation type="submission" date="2018-12" db="EMBL/GenBank/DDBJ databases">
        <title>Complete genome sequence of an uncultured bacterium of the candidate phylum Bipolaricaulota.</title>
        <authorList>
            <person name="Kadnikov V.V."/>
            <person name="Mardanov A.V."/>
            <person name="Beletsky A.V."/>
            <person name="Frank Y.A."/>
            <person name="Karnachuk O.V."/>
            <person name="Ravin N.V."/>
        </authorList>
    </citation>
    <scope>NUCLEOTIDE SEQUENCE [LARGE SCALE GENOMIC DNA]</scope>
</reference>
<evidence type="ECO:0000256" key="2">
    <source>
        <dbReference type="ARBA" id="ARBA00023002"/>
    </source>
</evidence>
<keyword evidence="3" id="KW-0408">Iron</keyword>
<evidence type="ECO:0000313" key="7">
    <source>
        <dbReference type="EMBL" id="QAA75922.1"/>
    </source>
</evidence>
<sequence length="167" mass="18483">MAEVPFEPRVVAFLCRWCAGAGADLAGTSRIAYPSNAVAIRVNCSGRVEPEWVMEAFRSGADGVLIGGCHPGDCHYVSGNYKTRRRIYLLKKLLAEIGIEPERVRLEWVSATEGAKFARVMREFVTELKKLGPLSVERDPLSVNRGPSSEHRESVVAERQRGIRVDA</sequence>